<proteinExistence type="predicted"/>
<evidence type="ECO:0000313" key="2">
    <source>
        <dbReference type="EMBL" id="RAI32477.1"/>
    </source>
</evidence>
<dbReference type="EMBL" id="NPEU01000422">
    <property type="protein sequence ID" value="RAI32477.1"/>
    <property type="molecule type" value="Genomic_DNA"/>
</dbReference>
<evidence type="ECO:0000313" key="3">
    <source>
        <dbReference type="Proteomes" id="UP000248863"/>
    </source>
</evidence>
<sequence>MFRSTVLAAADSAAGNLECVWTAGPSPFDRAAPNRTPFPQPARAKRAPAPSARPSPEPSAEALLRAFNTWAFKREQPENPHLLLQVAATAVGHAEPLRFVMYWGKGPRCSLGPEDVECLDYVGSMMARVRDAHRPGAAVTLILTDTHARHNGHPEESIDAYFGAIAGEAARRGFQTCRLSRVVADAGDAAVPADLDAPVAPDVLDSLAASAGKWYRGEGSAEDGALAYYRMNMVEKRAVELAFPGAIFVTFNGSKLRCLFPARMPIFYMYSLRRGFSVKPWFLPADQELCGPDACRCRGGETMPD</sequence>
<evidence type="ECO:0000256" key="1">
    <source>
        <dbReference type="SAM" id="MobiDB-lite"/>
    </source>
</evidence>
<protein>
    <submittedName>
        <fullName evidence="2">Uncharacterized protein</fullName>
    </submittedName>
</protein>
<feature type="region of interest" description="Disordered" evidence="1">
    <location>
        <begin position="28"/>
        <end position="58"/>
    </location>
</feature>
<dbReference type="RefSeq" id="WP_111359613.1">
    <property type="nucleotide sequence ID" value="NZ_NHSK01000069.1"/>
</dbReference>
<dbReference type="OrthoDB" id="7957236at2"/>
<accession>A0A327K219</accession>
<keyword evidence="3" id="KW-1185">Reference proteome</keyword>
<dbReference type="Proteomes" id="UP000248863">
    <property type="component" value="Unassembled WGS sequence"/>
</dbReference>
<organism evidence="2 3">
    <name type="scientific">Rhodoplanes elegans</name>
    <dbReference type="NCBI Taxonomy" id="29408"/>
    <lineage>
        <taxon>Bacteria</taxon>
        <taxon>Pseudomonadati</taxon>
        <taxon>Pseudomonadota</taxon>
        <taxon>Alphaproteobacteria</taxon>
        <taxon>Hyphomicrobiales</taxon>
        <taxon>Nitrobacteraceae</taxon>
        <taxon>Rhodoplanes</taxon>
    </lineage>
</organism>
<gene>
    <name evidence="2" type="ORF">CH338_24090</name>
</gene>
<name>A0A327K219_9BRAD</name>
<reference evidence="2 3" key="1">
    <citation type="submission" date="2017-07" db="EMBL/GenBank/DDBJ databases">
        <title>Draft Genome Sequences of Select Purple Nonsulfur Bacteria.</title>
        <authorList>
            <person name="Lasarre B."/>
            <person name="Mckinlay J.B."/>
        </authorList>
    </citation>
    <scope>NUCLEOTIDE SEQUENCE [LARGE SCALE GENOMIC DNA]</scope>
    <source>
        <strain evidence="2 3">DSM 11907</strain>
    </source>
</reference>
<dbReference type="AlphaFoldDB" id="A0A327K219"/>
<comment type="caution">
    <text evidence="2">The sequence shown here is derived from an EMBL/GenBank/DDBJ whole genome shotgun (WGS) entry which is preliminary data.</text>
</comment>